<dbReference type="Gene3D" id="3.30.70.1200">
    <property type="entry name" value="Crispr-associated protein, domain 1"/>
    <property type="match status" value="1"/>
</dbReference>
<dbReference type="SUPFAM" id="SSF117987">
    <property type="entry name" value="CRISPR-associated protein"/>
    <property type="match status" value="2"/>
</dbReference>
<proteinExistence type="predicted"/>
<protein>
    <submittedName>
        <fullName evidence="1">CRISPR-associated protein, Cse3 family</fullName>
    </submittedName>
</protein>
<dbReference type="InterPro" id="IPR010179">
    <property type="entry name" value="CRISPR-assoc_prot_Cse3"/>
</dbReference>
<dbReference type="Proteomes" id="UP000199250">
    <property type="component" value="Unassembled WGS sequence"/>
</dbReference>
<dbReference type="SMART" id="SM01101">
    <property type="entry name" value="CRISPR_assoc"/>
    <property type="match status" value="1"/>
</dbReference>
<reference evidence="1 2" key="1">
    <citation type="submission" date="2016-10" db="EMBL/GenBank/DDBJ databases">
        <authorList>
            <person name="de Groot N.N."/>
        </authorList>
    </citation>
    <scope>NUCLEOTIDE SEQUENCE [LARGE SCALE GENOMIC DNA]</scope>
    <source>
        <strain evidence="1 2">DSM 373</strain>
    </source>
</reference>
<dbReference type="CDD" id="cd09727">
    <property type="entry name" value="Cas6_I-E"/>
    <property type="match status" value="1"/>
</dbReference>
<evidence type="ECO:0000313" key="1">
    <source>
        <dbReference type="EMBL" id="SEJ14709.1"/>
    </source>
</evidence>
<dbReference type="RefSeq" id="WP_090732928.1">
    <property type="nucleotide sequence ID" value="NZ_FNYQ01000053.1"/>
</dbReference>
<gene>
    <name evidence="1" type="ORF">SAMN04244572_02912</name>
</gene>
<dbReference type="NCBIfam" id="TIGR01907">
    <property type="entry name" value="casE_Cse3"/>
    <property type="match status" value="1"/>
</dbReference>
<dbReference type="EMBL" id="FNYQ01000053">
    <property type="protein sequence ID" value="SEJ14709.1"/>
    <property type="molecule type" value="Genomic_DNA"/>
</dbReference>
<dbReference type="OrthoDB" id="9795689at2"/>
<organism evidence="1 2">
    <name type="scientific">Azotobacter beijerinckii</name>
    <dbReference type="NCBI Taxonomy" id="170623"/>
    <lineage>
        <taxon>Bacteria</taxon>
        <taxon>Pseudomonadati</taxon>
        <taxon>Pseudomonadota</taxon>
        <taxon>Gammaproteobacteria</taxon>
        <taxon>Pseudomonadales</taxon>
        <taxon>Pseudomonadaceae</taxon>
        <taxon>Azotobacter</taxon>
    </lineage>
</organism>
<dbReference type="AlphaFoldDB" id="A0A1H6WCF8"/>
<name>A0A1H6WCF8_9GAMM</name>
<evidence type="ECO:0000313" key="2">
    <source>
        <dbReference type="Proteomes" id="UP000199250"/>
    </source>
</evidence>
<dbReference type="Pfam" id="PF08798">
    <property type="entry name" value="CRISPR_assoc"/>
    <property type="match status" value="1"/>
</dbReference>
<sequence length="210" mass="22923">MHLTRLTLDPRSAQARRDLSDAYEMHRTLARAFAAGAQTRPARFLWRLEAGSNAWATPVVLVQAVVEADWSALQALPNYLQRPVEGKRLAIEAWGEDGARYRFRLQANPTVSRQGKRYGLAGETEQLAWLDRQGGRHGFTVEAALVTASDVLIGRKGNGRISVQRACFEGVLRVQNPEAFGHALAVGIGPAKAFGCGLLSVARCSPHPRG</sequence>
<dbReference type="Gene3D" id="3.30.70.1210">
    <property type="entry name" value="Crispr-associated protein, domain 2"/>
    <property type="match status" value="1"/>
</dbReference>
<accession>A0A1H6WCF8</accession>